<evidence type="ECO:0000259" key="2">
    <source>
        <dbReference type="PROSITE" id="PS50815"/>
    </source>
</evidence>
<dbReference type="EMBL" id="OZ004259">
    <property type="protein sequence ID" value="CAK7915903.1"/>
    <property type="molecule type" value="Genomic_DNA"/>
</dbReference>
<comment type="similarity">
    <text evidence="1">Belongs to the MAD2 family.</text>
</comment>
<dbReference type="Pfam" id="PF02301">
    <property type="entry name" value="HORMA"/>
    <property type="match status" value="1"/>
</dbReference>
<gene>
    <name evidence="3" type="ORF">CAAN4_G01398</name>
</gene>
<evidence type="ECO:0000313" key="3">
    <source>
        <dbReference type="EMBL" id="CAK7915903.1"/>
    </source>
</evidence>
<dbReference type="PANTHER" id="PTHR11842:SF10">
    <property type="entry name" value="MITOTIC SPINDLE ASSEMBLY CHECKPOINT PROTEIN MAD2B"/>
    <property type="match status" value="1"/>
</dbReference>
<evidence type="ECO:0000313" key="4">
    <source>
        <dbReference type="Proteomes" id="UP001497600"/>
    </source>
</evidence>
<dbReference type="InterPro" id="IPR045091">
    <property type="entry name" value="Mad2-like"/>
</dbReference>
<dbReference type="InterPro" id="IPR003511">
    <property type="entry name" value="HORMA_dom"/>
</dbReference>
<keyword evidence="4" id="KW-1185">Reference proteome</keyword>
<reference evidence="3 4" key="1">
    <citation type="submission" date="2024-01" db="EMBL/GenBank/DDBJ databases">
        <authorList>
            <consortium name="Genoscope - CEA"/>
            <person name="William W."/>
        </authorList>
    </citation>
    <scope>NUCLEOTIDE SEQUENCE [LARGE SCALE GENOMIC DNA]</scope>
    <source>
        <strain evidence="3 4">29B2s-10</strain>
    </source>
</reference>
<dbReference type="PANTHER" id="PTHR11842">
    <property type="entry name" value="MITOTIC SPINDLE ASSEMBLY CHECKPOINT PROTEIN MAD2"/>
    <property type="match status" value="1"/>
</dbReference>
<dbReference type="PROSITE" id="PS50815">
    <property type="entry name" value="HORMA"/>
    <property type="match status" value="1"/>
</dbReference>
<protein>
    <recommendedName>
        <fullName evidence="2">HORMA domain-containing protein</fullName>
    </recommendedName>
</protein>
<dbReference type="InterPro" id="IPR036570">
    <property type="entry name" value="HORMA_dom_sf"/>
</dbReference>
<sequence>MTRLSLPNVLSSLKELLVVWIYQILFYNNIYPSEVFTKALSFDLIVYISRNPSLTEYIETLVVDFLDTLTTEGPVASIEDGHVKQLSVLLYDVHTNKDQERYILKFESFINLKDEIKTPIRTLLKDLESTSHPIINLPGFSWEEIYSQFKSFLFHQQLELQRKSSKQERQSLPQDLFFKVMIDVANDGLSLSTSKEWVRAQPVSSTNVPKTKFVPIAEVEVGFLCFGLQNEYVRERQ</sequence>
<dbReference type="SUPFAM" id="SSF56019">
    <property type="entry name" value="The spindle assembly checkpoint protein mad2"/>
    <property type="match status" value="1"/>
</dbReference>
<evidence type="ECO:0000256" key="1">
    <source>
        <dbReference type="ARBA" id="ARBA00010348"/>
    </source>
</evidence>
<feature type="domain" description="HORMA" evidence="2">
    <location>
        <begin position="7"/>
        <end position="230"/>
    </location>
</feature>
<accession>A0ABP0EGK7</accession>
<name>A0ABP0EGK7_9ASCO</name>
<organism evidence="3 4">
    <name type="scientific">[Candida] anglica</name>
    <dbReference type="NCBI Taxonomy" id="148631"/>
    <lineage>
        <taxon>Eukaryota</taxon>
        <taxon>Fungi</taxon>
        <taxon>Dikarya</taxon>
        <taxon>Ascomycota</taxon>
        <taxon>Saccharomycotina</taxon>
        <taxon>Pichiomycetes</taxon>
        <taxon>Debaryomycetaceae</taxon>
        <taxon>Kurtzmaniella</taxon>
    </lineage>
</organism>
<dbReference type="Proteomes" id="UP001497600">
    <property type="component" value="Chromosome G"/>
</dbReference>
<proteinExistence type="inferred from homology"/>
<dbReference type="Gene3D" id="3.30.900.10">
    <property type="entry name" value="HORMA domain"/>
    <property type="match status" value="1"/>
</dbReference>